<feature type="non-terminal residue" evidence="2">
    <location>
        <position position="278"/>
    </location>
</feature>
<dbReference type="EMBL" id="ATCN01000472">
    <property type="protein sequence ID" value="EPR78943.1"/>
    <property type="molecule type" value="Genomic_DNA"/>
</dbReference>
<evidence type="ECO:0000313" key="3">
    <source>
        <dbReference type="Proteomes" id="UP000014978"/>
    </source>
</evidence>
<feature type="region of interest" description="Disordered" evidence="1">
    <location>
        <begin position="1"/>
        <end position="25"/>
    </location>
</feature>
<comment type="caution">
    <text evidence="2">The sequence shown here is derived from an EMBL/GenBank/DDBJ whole genome shotgun (WGS) entry which is preliminary data.</text>
</comment>
<accession>S7XSP4</accession>
<dbReference type="HOGENOM" id="CLU_1003111_0_0_1"/>
<dbReference type="VEuPathDB" id="MicrosporidiaDB:SLOPH_1215"/>
<dbReference type="InParanoid" id="S7XSP4"/>
<organism evidence="2 3">
    <name type="scientific">Spraguea lophii (strain 42_110)</name>
    <name type="common">Microsporidian parasite</name>
    <dbReference type="NCBI Taxonomy" id="1358809"/>
    <lineage>
        <taxon>Eukaryota</taxon>
        <taxon>Fungi</taxon>
        <taxon>Fungi incertae sedis</taxon>
        <taxon>Microsporidia</taxon>
        <taxon>Spragueidae</taxon>
        <taxon>Spraguea</taxon>
    </lineage>
</organism>
<keyword evidence="3" id="KW-1185">Reference proteome</keyword>
<proteinExistence type="predicted"/>
<evidence type="ECO:0000256" key="1">
    <source>
        <dbReference type="SAM" id="MobiDB-lite"/>
    </source>
</evidence>
<dbReference type="OMA" id="ECAEWIS"/>
<evidence type="ECO:0000313" key="2">
    <source>
        <dbReference type="EMBL" id="EPR78943.1"/>
    </source>
</evidence>
<gene>
    <name evidence="2" type="ORF">SLOPH_1215</name>
</gene>
<dbReference type="Proteomes" id="UP000014978">
    <property type="component" value="Unassembled WGS sequence"/>
</dbReference>
<name>S7XSP4_SPRLO</name>
<protein>
    <submittedName>
        <fullName evidence="2">Uncharacterized protein</fullName>
    </submittedName>
</protein>
<dbReference type="AlphaFoldDB" id="S7XSP4"/>
<sequence length="278" mass="33287">MGESSDEQIFSQRRQQFKKDEEEISEEDYYDDGYMDNIILDVFGTGKEYNYIYENIRNEDSDTDSSHSIKYETNKQIDKNININSCINPHINLVPTQRLDVEECAEWISRIINIQYEDIRIVVRSLDKGVSPYHIALHQKENNLKIMEILETQDYMNNFKKYKNIKEQILAYDFMQLNNKKEIDNNNLLEDIEKTYKLEEIIEYKKYLNKLNNLKDNRIHSLIEGIYKIIKNGDSEYIEESKYKIDNKVNVDVIIDILLSYPLFLEYLYNIYDICINI</sequence>
<reference evidence="3" key="1">
    <citation type="journal article" date="2013" name="PLoS Genet.">
        <title>The genome of Spraguea lophii and the basis of host-microsporidian interactions.</title>
        <authorList>
            <person name="Campbell S.E."/>
            <person name="Williams T.A."/>
            <person name="Yousuf A."/>
            <person name="Soanes D.M."/>
            <person name="Paszkiewicz K.H."/>
            <person name="Williams B.A.P."/>
        </authorList>
    </citation>
    <scope>NUCLEOTIDE SEQUENCE [LARGE SCALE GENOMIC DNA]</scope>
    <source>
        <strain evidence="3">42_110</strain>
    </source>
</reference>